<name>A0AAV6SNR8_SOLSE</name>
<accession>A0AAV6SNR8</accession>
<dbReference type="AlphaFoldDB" id="A0AAV6SNR8"/>
<reference evidence="3 4" key="1">
    <citation type="journal article" date="2021" name="Sci. Rep.">
        <title>Chromosome anchoring in Senegalese sole (Solea senegalensis) reveals sex-associated markers and genome rearrangements in flatfish.</title>
        <authorList>
            <person name="Guerrero-Cozar I."/>
            <person name="Gomez-Garrido J."/>
            <person name="Berbel C."/>
            <person name="Martinez-Blanch J.F."/>
            <person name="Alioto T."/>
            <person name="Claros M.G."/>
            <person name="Gagnaire P.A."/>
            <person name="Manchado M."/>
        </authorList>
    </citation>
    <scope>NUCLEOTIDE SEQUENCE [LARGE SCALE GENOMIC DNA]</scope>
    <source>
        <strain evidence="3">Sse05_10M</strain>
    </source>
</reference>
<feature type="region of interest" description="Disordered" evidence="1">
    <location>
        <begin position="161"/>
        <end position="203"/>
    </location>
</feature>
<evidence type="ECO:0000256" key="1">
    <source>
        <dbReference type="SAM" id="MobiDB-lite"/>
    </source>
</evidence>
<keyword evidence="2" id="KW-0472">Membrane</keyword>
<keyword evidence="4" id="KW-1185">Reference proteome</keyword>
<evidence type="ECO:0000313" key="3">
    <source>
        <dbReference type="EMBL" id="KAG7518503.1"/>
    </source>
</evidence>
<dbReference type="EMBL" id="JAGKHQ010000004">
    <property type="protein sequence ID" value="KAG7518503.1"/>
    <property type="molecule type" value="Genomic_DNA"/>
</dbReference>
<feature type="compositionally biased region" description="Low complexity" evidence="1">
    <location>
        <begin position="104"/>
        <end position="115"/>
    </location>
</feature>
<comment type="caution">
    <text evidence="3">The sequence shown here is derived from an EMBL/GenBank/DDBJ whole genome shotgun (WGS) entry which is preliminary data.</text>
</comment>
<dbReference type="GO" id="GO:0005789">
    <property type="term" value="C:endoplasmic reticulum membrane"/>
    <property type="evidence" value="ECO:0007669"/>
    <property type="project" value="InterPro"/>
</dbReference>
<proteinExistence type="predicted"/>
<dbReference type="Pfam" id="PF06682">
    <property type="entry name" value="SARAF"/>
    <property type="match status" value="1"/>
</dbReference>
<gene>
    <name evidence="3" type="ORF">JOB18_035844</name>
</gene>
<dbReference type="Proteomes" id="UP000693946">
    <property type="component" value="Linkage Group LG12"/>
</dbReference>
<keyword evidence="2" id="KW-1133">Transmembrane helix</keyword>
<feature type="region of interest" description="Disordered" evidence="1">
    <location>
        <begin position="104"/>
        <end position="126"/>
    </location>
</feature>
<dbReference type="GO" id="GO:2001256">
    <property type="term" value="P:regulation of store-operated calcium entry"/>
    <property type="evidence" value="ECO:0007669"/>
    <property type="project" value="InterPro"/>
</dbReference>
<evidence type="ECO:0000313" key="4">
    <source>
        <dbReference type="Proteomes" id="UP000693946"/>
    </source>
</evidence>
<sequence length="221" mass="23066">MVCVPHGYVSTEAISVARGGHQVKIKYKNILSNATRKQTASMATGGGPPPEGLTPAEILALGINKGPKLVGIEGGSSSNPVAPEIRAPYVEDLGGFASSFFSGFSGNNHQEQQQQHSHHSSHPSHSGDLGGLLVVGVLLLVAYCVYKLFLSGNMAQWGQDRGQTGYPGGNHHGSTAGPPPPGFKPDFTGHAGANPGYGFHSDYTHGQQFPGSSHCPKSCRQ</sequence>
<keyword evidence="2" id="KW-0812">Transmembrane</keyword>
<evidence type="ECO:0000256" key="2">
    <source>
        <dbReference type="SAM" id="Phobius"/>
    </source>
</evidence>
<dbReference type="InterPro" id="IPR009567">
    <property type="entry name" value="SARAF"/>
</dbReference>
<feature type="transmembrane region" description="Helical" evidence="2">
    <location>
        <begin position="129"/>
        <end position="149"/>
    </location>
</feature>
<organism evidence="3 4">
    <name type="scientific">Solea senegalensis</name>
    <name type="common">Senegalese sole</name>
    <dbReference type="NCBI Taxonomy" id="28829"/>
    <lineage>
        <taxon>Eukaryota</taxon>
        <taxon>Metazoa</taxon>
        <taxon>Chordata</taxon>
        <taxon>Craniata</taxon>
        <taxon>Vertebrata</taxon>
        <taxon>Euteleostomi</taxon>
        <taxon>Actinopterygii</taxon>
        <taxon>Neopterygii</taxon>
        <taxon>Teleostei</taxon>
        <taxon>Neoteleostei</taxon>
        <taxon>Acanthomorphata</taxon>
        <taxon>Carangaria</taxon>
        <taxon>Pleuronectiformes</taxon>
        <taxon>Pleuronectoidei</taxon>
        <taxon>Soleidae</taxon>
        <taxon>Solea</taxon>
    </lineage>
</organism>
<protein>
    <submittedName>
        <fullName evidence="3">Store-operated calcium entry-associated regulatory factor</fullName>
    </submittedName>
</protein>